<name>A0ACB8T0I8_9AGAM</name>
<gene>
    <name evidence="1" type="ORF">BV25DRAFT_1991548</name>
</gene>
<protein>
    <submittedName>
        <fullName evidence="1">Uncharacterized protein</fullName>
    </submittedName>
</protein>
<reference evidence="1" key="2">
    <citation type="journal article" date="2022" name="New Phytol.">
        <title>Evolutionary transition to the ectomycorrhizal habit in the genomes of a hyperdiverse lineage of mushroom-forming fungi.</title>
        <authorList>
            <person name="Looney B."/>
            <person name="Miyauchi S."/>
            <person name="Morin E."/>
            <person name="Drula E."/>
            <person name="Courty P.E."/>
            <person name="Kohler A."/>
            <person name="Kuo A."/>
            <person name="LaButti K."/>
            <person name="Pangilinan J."/>
            <person name="Lipzen A."/>
            <person name="Riley R."/>
            <person name="Andreopoulos W."/>
            <person name="He G."/>
            <person name="Johnson J."/>
            <person name="Nolan M."/>
            <person name="Tritt A."/>
            <person name="Barry K.W."/>
            <person name="Grigoriev I.V."/>
            <person name="Nagy L.G."/>
            <person name="Hibbett D."/>
            <person name="Henrissat B."/>
            <person name="Matheny P.B."/>
            <person name="Labbe J."/>
            <person name="Martin F.M."/>
        </authorList>
    </citation>
    <scope>NUCLEOTIDE SEQUENCE</scope>
    <source>
        <strain evidence="1">HHB10654</strain>
    </source>
</reference>
<sequence length="286" mass="31181">MTRMTTFFEKKPAFAKVSDSSDDLFLNRRPRTPRLSMPGNPSRKSSEEKKGSSLAKMVSGNDRSPPQKCMTVEEKRGSGLAMMQTLPSLRNGNSSSASQEPSRPSSPSPRLLQRRPSTGRRKSSLFTAMRYLGNPFRSAEASGDTPSATTSTAENPFDREHISEEVTLGSVNACTPRVTSPIAPFSGLSVQAEVVQHQSDYAQHRQAARDAAAERPRSREHLEEGGLFFASRSRNPSRTDVAETATLGSEGTKTPRKDVTTDYLNVNIPHVSISVSEFTSPTAEST</sequence>
<comment type="caution">
    <text evidence="1">The sequence shown here is derived from an EMBL/GenBank/DDBJ whole genome shotgun (WGS) entry which is preliminary data.</text>
</comment>
<reference evidence="1" key="1">
    <citation type="submission" date="2021-03" db="EMBL/GenBank/DDBJ databases">
        <authorList>
            <consortium name="DOE Joint Genome Institute"/>
            <person name="Ahrendt S."/>
            <person name="Looney B.P."/>
            <person name="Miyauchi S."/>
            <person name="Morin E."/>
            <person name="Drula E."/>
            <person name="Courty P.E."/>
            <person name="Chicoki N."/>
            <person name="Fauchery L."/>
            <person name="Kohler A."/>
            <person name="Kuo A."/>
            <person name="Labutti K."/>
            <person name="Pangilinan J."/>
            <person name="Lipzen A."/>
            <person name="Riley R."/>
            <person name="Andreopoulos W."/>
            <person name="He G."/>
            <person name="Johnson J."/>
            <person name="Barry K.W."/>
            <person name="Grigoriev I.V."/>
            <person name="Nagy L."/>
            <person name="Hibbett D."/>
            <person name="Henrissat B."/>
            <person name="Matheny P.B."/>
            <person name="Labbe J."/>
            <person name="Martin F."/>
        </authorList>
    </citation>
    <scope>NUCLEOTIDE SEQUENCE</scope>
    <source>
        <strain evidence="1">HHB10654</strain>
    </source>
</reference>
<evidence type="ECO:0000313" key="2">
    <source>
        <dbReference type="Proteomes" id="UP000814140"/>
    </source>
</evidence>
<accession>A0ACB8T0I8</accession>
<dbReference type="EMBL" id="MU277208">
    <property type="protein sequence ID" value="KAI0062239.1"/>
    <property type="molecule type" value="Genomic_DNA"/>
</dbReference>
<keyword evidence="2" id="KW-1185">Reference proteome</keyword>
<evidence type="ECO:0000313" key="1">
    <source>
        <dbReference type="EMBL" id="KAI0062239.1"/>
    </source>
</evidence>
<organism evidence="1 2">
    <name type="scientific">Artomyces pyxidatus</name>
    <dbReference type="NCBI Taxonomy" id="48021"/>
    <lineage>
        <taxon>Eukaryota</taxon>
        <taxon>Fungi</taxon>
        <taxon>Dikarya</taxon>
        <taxon>Basidiomycota</taxon>
        <taxon>Agaricomycotina</taxon>
        <taxon>Agaricomycetes</taxon>
        <taxon>Russulales</taxon>
        <taxon>Auriscalpiaceae</taxon>
        <taxon>Artomyces</taxon>
    </lineage>
</organism>
<proteinExistence type="predicted"/>
<dbReference type="Proteomes" id="UP000814140">
    <property type="component" value="Unassembled WGS sequence"/>
</dbReference>